<gene>
    <name evidence="1" type="ORF">BV22DRAFT_46754</name>
</gene>
<dbReference type="EMBL" id="MU266330">
    <property type="protein sequence ID" value="KAH7930680.1"/>
    <property type="molecule type" value="Genomic_DNA"/>
</dbReference>
<reference evidence="1" key="1">
    <citation type="journal article" date="2021" name="New Phytol.">
        <title>Evolutionary innovations through gain and loss of genes in the ectomycorrhizal Boletales.</title>
        <authorList>
            <person name="Wu G."/>
            <person name="Miyauchi S."/>
            <person name="Morin E."/>
            <person name="Kuo A."/>
            <person name="Drula E."/>
            <person name="Varga T."/>
            <person name="Kohler A."/>
            <person name="Feng B."/>
            <person name="Cao Y."/>
            <person name="Lipzen A."/>
            <person name="Daum C."/>
            <person name="Hundley H."/>
            <person name="Pangilinan J."/>
            <person name="Johnson J."/>
            <person name="Barry K."/>
            <person name="LaButti K."/>
            <person name="Ng V."/>
            <person name="Ahrendt S."/>
            <person name="Min B."/>
            <person name="Choi I.G."/>
            <person name="Park H."/>
            <person name="Plett J.M."/>
            <person name="Magnuson J."/>
            <person name="Spatafora J.W."/>
            <person name="Nagy L.G."/>
            <person name="Henrissat B."/>
            <person name="Grigoriev I.V."/>
            <person name="Yang Z.L."/>
            <person name="Xu J."/>
            <person name="Martin F.M."/>
        </authorList>
    </citation>
    <scope>NUCLEOTIDE SEQUENCE</scope>
    <source>
        <strain evidence="1">KUC20120723A-06</strain>
    </source>
</reference>
<proteinExistence type="predicted"/>
<evidence type="ECO:0000313" key="2">
    <source>
        <dbReference type="Proteomes" id="UP000790709"/>
    </source>
</evidence>
<accession>A0ACB8BZN3</accession>
<protein>
    <submittedName>
        <fullName evidence="1">Uncharacterized protein</fullName>
    </submittedName>
</protein>
<evidence type="ECO:0000313" key="1">
    <source>
        <dbReference type="EMBL" id="KAH7930680.1"/>
    </source>
</evidence>
<comment type="caution">
    <text evidence="1">The sequence shown here is derived from an EMBL/GenBank/DDBJ whole genome shotgun (WGS) entry which is preliminary data.</text>
</comment>
<dbReference type="Proteomes" id="UP000790709">
    <property type="component" value="Unassembled WGS sequence"/>
</dbReference>
<keyword evidence="2" id="KW-1185">Reference proteome</keyword>
<name>A0ACB8BZN3_9AGAM</name>
<sequence>MSDDDHKDNPPPTSQPEQEVQTSRTPESYLPAPVQAPVQIPQTVADRAELLARARSFLSAPHIRTQDDYAKRTFLAEKGLTDTEIAILLREVPPSIPPRTYPQPPPSNLPNLLIGLARIFTWLTGTSAVIVFVYYRYILPRLTHSYHARLSLRQHQSSLLARLTDSLSALKSAQASSFADLPRPIPFKEDPRYSQCNTLDEVIAQRDMEAPDNEKMDVEDITLLRCALLELSRAKGEHDEGVSTEELFGHLESKLPWLRGDEGVSHQGDLWNTLNTNSPLFTSVPPSDNSSSTPEHPSRLLWTYVPLPIPTEPPLLPALDALRASLPRPSTIPPPSASTPPALSPTQRTLQALSDFTGYITTQTYSFSIRGGTTADPQEDEVRREIRALKGLVLNRRTFLPPGAAGGLQRPTSVPVPASQDADRGI</sequence>
<organism evidence="1 2">
    <name type="scientific">Leucogyrophana mollusca</name>
    <dbReference type="NCBI Taxonomy" id="85980"/>
    <lineage>
        <taxon>Eukaryota</taxon>
        <taxon>Fungi</taxon>
        <taxon>Dikarya</taxon>
        <taxon>Basidiomycota</taxon>
        <taxon>Agaricomycotina</taxon>
        <taxon>Agaricomycetes</taxon>
        <taxon>Agaricomycetidae</taxon>
        <taxon>Boletales</taxon>
        <taxon>Boletales incertae sedis</taxon>
        <taxon>Leucogyrophana</taxon>
    </lineage>
</organism>